<protein>
    <recommendedName>
        <fullName evidence="3">Teneurin-like YD-shell domain-containing protein</fullName>
    </recommendedName>
</protein>
<accession>A0A2A9N8A7</accession>
<dbReference type="PANTHER" id="PTHR32305:SF15">
    <property type="entry name" value="PROTEIN RHSA-RELATED"/>
    <property type="match status" value="1"/>
</dbReference>
<dbReference type="OrthoDB" id="442731at2759"/>
<dbReference type="Gene3D" id="2.180.10.10">
    <property type="entry name" value="RHS repeat-associated core"/>
    <property type="match status" value="1"/>
</dbReference>
<dbReference type="InterPro" id="IPR022385">
    <property type="entry name" value="Rhs_assc_core"/>
</dbReference>
<evidence type="ECO:0000256" key="2">
    <source>
        <dbReference type="SAM" id="Phobius"/>
    </source>
</evidence>
<name>A0A2A9N8A7_9AGAR</name>
<dbReference type="EMBL" id="KZ302257">
    <property type="protein sequence ID" value="PFH45988.1"/>
    <property type="molecule type" value="Genomic_DNA"/>
</dbReference>
<keyword evidence="2" id="KW-0472">Membrane</keyword>
<keyword evidence="1" id="KW-0677">Repeat</keyword>
<dbReference type="Proteomes" id="UP000242287">
    <property type="component" value="Unassembled WGS sequence"/>
</dbReference>
<feature type="transmembrane region" description="Helical" evidence="2">
    <location>
        <begin position="615"/>
        <end position="634"/>
    </location>
</feature>
<keyword evidence="2" id="KW-0812">Transmembrane</keyword>
<feature type="transmembrane region" description="Helical" evidence="2">
    <location>
        <begin position="641"/>
        <end position="661"/>
    </location>
</feature>
<dbReference type="InterPro" id="IPR056823">
    <property type="entry name" value="TEN-like_YD-shell"/>
</dbReference>
<keyword evidence="2" id="KW-1133">Transmembrane helix</keyword>
<dbReference type="InterPro" id="IPR050708">
    <property type="entry name" value="T6SS_VgrG/RHS"/>
</dbReference>
<feature type="transmembrane region" description="Helical" evidence="2">
    <location>
        <begin position="673"/>
        <end position="694"/>
    </location>
</feature>
<proteinExistence type="predicted"/>
<dbReference type="STRING" id="703135.A0A2A9N8A7"/>
<sequence length="841" mass="92422">SSVKVTYFYDVLSRLVEARYPPTQTGGPVLIRTRTYLYQDGSENYPYVVDEFSDGTVKQSITSRMALLPNVDTPTGGRFVKSCVVKQYDGLDQHHRSKWSQASLGYDGLSREISRHITNETETNAKTISHFTVTFDDEQHQATLRNELTGANVVSTTDYYGRIIKKVTNEETIDFTYDRDMLSKVISSKNLEQILDYDSFGNVKASTLGDEGRQFASSFTWTPMGQLLKATNPDGSTITCSFLSDGTTPEILIFANPLGVNEAAAMFSNSDDAYGRPLATTLGGGGTAILSEFTIANDGMFTSNSVRRVDTELFCQDWDYNAFKQLTQYTLDSAQIKKEFKYDNASQLTQVSYGNATCNFSYDKSGNISTFVKLSFINDGWQLTTVQNPDSCIAYTLQYSTDGNRTSKTDSSGRVVDSMCYDSEGRLVKFNDRTFLYDFMGRLVKATSTSGDTTKTTIYVSDGYEVDLTSINGNITEELHTSYLIHEHRLASVSINQTTNSSVIYYYHHDHLGSVIGASDRDGMMVTYYEYDAYGKVTSTGEDVSRYKYSGKQLFGSIYDFGARFYDPDTGHFLTLDSYPTNLNRISPSSFNLYTFSRNDPINYLDPDGHEPLRWWHWLGIGLMVAGLIVLTLIPGLGVTGLTAAVMTFGGNALLGAGFTSFFTDYDSDPGSWWLQMGLGTVLGGLGGFIGPALGKGIGKGSQIAISRLLPAKITQRALQGSKVTFAGRIGAKTVGETLAGGLLGGVQEFYVSGVFGDKRGLKLLSAVGNSTLLGLQGGFVLGVVTRGLGNTAKAVRRMWQNRAATRLGNSMSLNSLDSEDYLKYFMDDLPRDIPMIHGLS</sequence>
<feature type="non-terminal residue" evidence="4">
    <location>
        <position position="1"/>
    </location>
</feature>
<dbReference type="Pfam" id="PF25023">
    <property type="entry name" value="TEN_YD-shell"/>
    <property type="match status" value="1"/>
</dbReference>
<dbReference type="AlphaFoldDB" id="A0A2A9N8A7"/>
<reference evidence="4 5" key="1">
    <citation type="submission" date="2014-02" db="EMBL/GenBank/DDBJ databases">
        <title>Transposable element dynamics among asymbiotic and ectomycorrhizal Amanita fungi.</title>
        <authorList>
            <consortium name="DOE Joint Genome Institute"/>
            <person name="Hess J."/>
            <person name="Skrede I."/>
            <person name="Wolfe B."/>
            <person name="LaButti K."/>
            <person name="Ohm R.A."/>
            <person name="Grigoriev I.V."/>
            <person name="Pringle A."/>
        </authorList>
    </citation>
    <scope>NUCLEOTIDE SEQUENCE [LARGE SCALE GENOMIC DNA]</scope>
    <source>
        <strain evidence="4 5">SKay4041</strain>
    </source>
</reference>
<feature type="domain" description="Teneurin-like YD-shell" evidence="3">
    <location>
        <begin position="320"/>
        <end position="602"/>
    </location>
</feature>
<evidence type="ECO:0000259" key="3">
    <source>
        <dbReference type="Pfam" id="PF25023"/>
    </source>
</evidence>
<dbReference type="PANTHER" id="PTHR32305">
    <property type="match status" value="1"/>
</dbReference>
<evidence type="ECO:0000313" key="4">
    <source>
        <dbReference type="EMBL" id="PFH45988.1"/>
    </source>
</evidence>
<gene>
    <name evidence="4" type="ORF">AMATHDRAFT_8406</name>
</gene>
<dbReference type="NCBIfam" id="TIGR03696">
    <property type="entry name" value="Rhs_assc_core"/>
    <property type="match status" value="1"/>
</dbReference>
<keyword evidence="5" id="KW-1185">Reference proteome</keyword>
<evidence type="ECO:0000256" key="1">
    <source>
        <dbReference type="ARBA" id="ARBA00022737"/>
    </source>
</evidence>
<organism evidence="4 5">
    <name type="scientific">Amanita thiersii Skay4041</name>
    <dbReference type="NCBI Taxonomy" id="703135"/>
    <lineage>
        <taxon>Eukaryota</taxon>
        <taxon>Fungi</taxon>
        <taxon>Dikarya</taxon>
        <taxon>Basidiomycota</taxon>
        <taxon>Agaricomycotina</taxon>
        <taxon>Agaricomycetes</taxon>
        <taxon>Agaricomycetidae</taxon>
        <taxon>Agaricales</taxon>
        <taxon>Pluteineae</taxon>
        <taxon>Amanitaceae</taxon>
        <taxon>Amanita</taxon>
    </lineage>
</organism>
<evidence type="ECO:0000313" key="5">
    <source>
        <dbReference type="Proteomes" id="UP000242287"/>
    </source>
</evidence>